<reference evidence="2 3" key="1">
    <citation type="submission" date="2023-10" db="EMBL/GenBank/DDBJ databases">
        <title>Characteristics and mechanism of a salt-tolerant marine origin heterotrophic nitrifying- aerobic denitrifying bacteria Marinobacter xestospongiae HN1.</title>
        <authorList>
            <person name="Qi R."/>
        </authorList>
    </citation>
    <scope>NUCLEOTIDE SEQUENCE [LARGE SCALE GENOMIC DNA]</scope>
    <source>
        <strain evidence="2 3">HN1</strain>
    </source>
</reference>
<comment type="caution">
    <text evidence="2">The sequence shown here is derived from an EMBL/GenBank/DDBJ whole genome shotgun (WGS) entry which is preliminary data.</text>
</comment>
<name>A0ABU3VZK8_9GAMM</name>
<evidence type="ECO:0000256" key="1">
    <source>
        <dbReference type="SAM" id="Phobius"/>
    </source>
</evidence>
<feature type="transmembrane region" description="Helical" evidence="1">
    <location>
        <begin position="29"/>
        <end position="47"/>
    </location>
</feature>
<dbReference type="EMBL" id="JAWIIJ010000006">
    <property type="protein sequence ID" value="MDV2079161.1"/>
    <property type="molecule type" value="Genomic_DNA"/>
</dbReference>
<keyword evidence="1" id="KW-0812">Transmembrane</keyword>
<sequence>MNYLAIIGFFISGLGLLVVTVKAFKTSVAWGLGCLLMPPVIFPYMLVHPKESVKPFLLVSFGMALIVLSGSSS</sequence>
<gene>
    <name evidence="2" type="ORF">RYS15_10700</name>
</gene>
<feature type="transmembrane region" description="Helical" evidence="1">
    <location>
        <begin position="6"/>
        <end position="24"/>
    </location>
</feature>
<dbReference type="RefSeq" id="WP_316973777.1">
    <property type="nucleotide sequence ID" value="NZ_JAWIIJ010000006.1"/>
</dbReference>
<evidence type="ECO:0000313" key="2">
    <source>
        <dbReference type="EMBL" id="MDV2079161.1"/>
    </source>
</evidence>
<keyword evidence="1" id="KW-0472">Membrane</keyword>
<keyword evidence="1" id="KW-1133">Transmembrane helix</keyword>
<protein>
    <submittedName>
        <fullName evidence="2">Uncharacterized protein</fullName>
    </submittedName>
</protein>
<keyword evidence="3" id="KW-1185">Reference proteome</keyword>
<accession>A0ABU3VZK8</accession>
<organism evidence="2 3">
    <name type="scientific">Marinobacter xestospongiae</name>
    <dbReference type="NCBI Taxonomy" id="994319"/>
    <lineage>
        <taxon>Bacteria</taxon>
        <taxon>Pseudomonadati</taxon>
        <taxon>Pseudomonadota</taxon>
        <taxon>Gammaproteobacteria</taxon>
        <taxon>Pseudomonadales</taxon>
        <taxon>Marinobacteraceae</taxon>
        <taxon>Marinobacter</taxon>
    </lineage>
</organism>
<dbReference type="Proteomes" id="UP001269819">
    <property type="component" value="Unassembled WGS sequence"/>
</dbReference>
<evidence type="ECO:0000313" key="3">
    <source>
        <dbReference type="Proteomes" id="UP001269819"/>
    </source>
</evidence>
<proteinExistence type="predicted"/>